<protein>
    <submittedName>
        <fullName evidence="1">Uncharacterized protein</fullName>
    </submittedName>
</protein>
<dbReference type="EMBL" id="UINC01042530">
    <property type="protein sequence ID" value="SVB45291.1"/>
    <property type="molecule type" value="Genomic_DNA"/>
</dbReference>
<name>A0A382E5M1_9ZZZZ</name>
<accession>A0A382E5M1</accession>
<sequence>MSESSLHYNHTSAGATFVDVFDWSLPGHYG</sequence>
<feature type="non-terminal residue" evidence="1">
    <location>
        <position position="1"/>
    </location>
</feature>
<gene>
    <name evidence="1" type="ORF">METZ01_LOCUS198145</name>
</gene>
<dbReference type="AlphaFoldDB" id="A0A382E5M1"/>
<organism evidence="1">
    <name type="scientific">marine metagenome</name>
    <dbReference type="NCBI Taxonomy" id="408172"/>
    <lineage>
        <taxon>unclassified sequences</taxon>
        <taxon>metagenomes</taxon>
        <taxon>ecological metagenomes</taxon>
    </lineage>
</organism>
<proteinExistence type="predicted"/>
<evidence type="ECO:0000313" key="1">
    <source>
        <dbReference type="EMBL" id="SVB45291.1"/>
    </source>
</evidence>
<reference evidence="1" key="1">
    <citation type="submission" date="2018-05" db="EMBL/GenBank/DDBJ databases">
        <authorList>
            <person name="Lanie J.A."/>
            <person name="Ng W.-L."/>
            <person name="Kazmierczak K.M."/>
            <person name="Andrzejewski T.M."/>
            <person name="Davidsen T.M."/>
            <person name="Wayne K.J."/>
            <person name="Tettelin H."/>
            <person name="Glass J.I."/>
            <person name="Rusch D."/>
            <person name="Podicherti R."/>
            <person name="Tsui H.-C.T."/>
            <person name="Winkler M.E."/>
        </authorList>
    </citation>
    <scope>NUCLEOTIDE SEQUENCE</scope>
</reference>
<feature type="non-terminal residue" evidence="1">
    <location>
        <position position="30"/>
    </location>
</feature>